<dbReference type="InterPro" id="IPR057326">
    <property type="entry name" value="KR_dom"/>
</dbReference>
<dbReference type="Proteomes" id="UP001347796">
    <property type="component" value="Unassembled WGS sequence"/>
</dbReference>
<keyword evidence="4" id="KW-0472">Membrane</keyword>
<comment type="caution">
    <text evidence="6">The sequence shown here is derived from an EMBL/GenBank/DDBJ whole genome shotgun (WGS) entry which is preliminary data.</text>
</comment>
<organism evidence="6 7">
    <name type="scientific">Patella caerulea</name>
    <name type="common">Rayed Mediterranean limpet</name>
    <dbReference type="NCBI Taxonomy" id="87958"/>
    <lineage>
        <taxon>Eukaryota</taxon>
        <taxon>Metazoa</taxon>
        <taxon>Spiralia</taxon>
        <taxon>Lophotrochozoa</taxon>
        <taxon>Mollusca</taxon>
        <taxon>Gastropoda</taxon>
        <taxon>Patellogastropoda</taxon>
        <taxon>Patelloidea</taxon>
        <taxon>Patellidae</taxon>
        <taxon>Patella</taxon>
    </lineage>
</organism>
<name>A0AAN8J8S5_PATCE</name>
<dbReference type="PRINTS" id="PR00080">
    <property type="entry name" value="SDRFAMILY"/>
</dbReference>
<protein>
    <recommendedName>
        <fullName evidence="5">Ketoreductase domain-containing protein</fullName>
    </recommendedName>
</protein>
<evidence type="ECO:0000259" key="5">
    <source>
        <dbReference type="SMART" id="SM00822"/>
    </source>
</evidence>
<evidence type="ECO:0000256" key="1">
    <source>
        <dbReference type="ARBA" id="ARBA00006484"/>
    </source>
</evidence>
<gene>
    <name evidence="6" type="ORF">SNE40_019593</name>
</gene>
<evidence type="ECO:0000313" key="7">
    <source>
        <dbReference type="Proteomes" id="UP001347796"/>
    </source>
</evidence>
<dbReference type="AlphaFoldDB" id="A0AAN8J8S5"/>
<dbReference type="Pfam" id="PF00106">
    <property type="entry name" value="adh_short"/>
    <property type="match status" value="1"/>
</dbReference>
<evidence type="ECO:0000256" key="3">
    <source>
        <dbReference type="RuleBase" id="RU000363"/>
    </source>
</evidence>
<dbReference type="SMART" id="SM00822">
    <property type="entry name" value="PKS_KR"/>
    <property type="match status" value="1"/>
</dbReference>
<keyword evidence="4" id="KW-0812">Transmembrane</keyword>
<dbReference type="InterPro" id="IPR002347">
    <property type="entry name" value="SDR_fam"/>
</dbReference>
<evidence type="ECO:0000256" key="2">
    <source>
        <dbReference type="ARBA" id="ARBA00023002"/>
    </source>
</evidence>
<keyword evidence="7" id="KW-1185">Reference proteome</keyword>
<dbReference type="GO" id="GO:0016491">
    <property type="term" value="F:oxidoreductase activity"/>
    <property type="evidence" value="ECO:0007669"/>
    <property type="project" value="UniProtKB-KW"/>
</dbReference>
<sequence length="306" mass="33789">MQWQVTGSFIGGPVCLLGLIYMIFRHRKRVSIKDKVVLITGSTSGLGKACAVAFHQAGCRVILAGRSLEKLTEVKKDLIFNFKNQHEPKIVLLDLEDEKSPVLAAAEAYSFYNQVDILINNAGISYRGRIQDTSIQVDKQVMQVNYFGQVALTKGILPRMLESGNGGHIVGISSIQGKISIPYRSAYSASKHAFQAFCDCLRAECADKNINVSVISPGYIKTSLSLNAVTGDGNKYGVMDKTTENGMTPEYVAQRVLEAVLYKNNDDILSKITPKIAVYLRTIAPSVFFWLMKSRAKKGCKDYTKE</sequence>
<dbReference type="InterPro" id="IPR036291">
    <property type="entry name" value="NAD(P)-bd_dom_sf"/>
</dbReference>
<keyword evidence="4" id="KW-1133">Transmembrane helix</keyword>
<evidence type="ECO:0000313" key="6">
    <source>
        <dbReference type="EMBL" id="KAK6171396.1"/>
    </source>
</evidence>
<feature type="domain" description="Ketoreductase" evidence="5">
    <location>
        <begin position="35"/>
        <end position="223"/>
    </location>
</feature>
<reference evidence="6 7" key="1">
    <citation type="submission" date="2024-01" db="EMBL/GenBank/DDBJ databases">
        <title>The genome of the rayed Mediterranean limpet Patella caerulea (Linnaeus, 1758).</title>
        <authorList>
            <person name="Anh-Thu Weber A."/>
            <person name="Halstead-Nussloch G."/>
        </authorList>
    </citation>
    <scope>NUCLEOTIDE SEQUENCE [LARGE SCALE GENOMIC DNA]</scope>
    <source>
        <strain evidence="6">AATW-2023a</strain>
        <tissue evidence="6">Whole specimen</tissue>
    </source>
</reference>
<dbReference type="Gene3D" id="3.40.50.720">
    <property type="entry name" value="NAD(P)-binding Rossmann-like Domain"/>
    <property type="match status" value="1"/>
</dbReference>
<dbReference type="GO" id="GO:0016020">
    <property type="term" value="C:membrane"/>
    <property type="evidence" value="ECO:0007669"/>
    <property type="project" value="TreeGrafter"/>
</dbReference>
<dbReference type="EMBL" id="JAZGQO010000014">
    <property type="protein sequence ID" value="KAK6171396.1"/>
    <property type="molecule type" value="Genomic_DNA"/>
</dbReference>
<dbReference type="PANTHER" id="PTHR44196">
    <property type="entry name" value="DEHYDROGENASE/REDUCTASE SDR FAMILY MEMBER 7B"/>
    <property type="match status" value="1"/>
</dbReference>
<keyword evidence="2" id="KW-0560">Oxidoreductase</keyword>
<evidence type="ECO:0000256" key="4">
    <source>
        <dbReference type="SAM" id="Phobius"/>
    </source>
</evidence>
<proteinExistence type="inferred from homology"/>
<dbReference type="SUPFAM" id="SSF51735">
    <property type="entry name" value="NAD(P)-binding Rossmann-fold domains"/>
    <property type="match status" value="1"/>
</dbReference>
<dbReference type="PRINTS" id="PR00081">
    <property type="entry name" value="GDHRDH"/>
</dbReference>
<dbReference type="CDD" id="cd05332">
    <property type="entry name" value="11beta-HSD1_like_SDR_c"/>
    <property type="match status" value="1"/>
</dbReference>
<feature type="transmembrane region" description="Helical" evidence="4">
    <location>
        <begin position="6"/>
        <end position="24"/>
    </location>
</feature>
<dbReference type="PANTHER" id="PTHR44196:SF1">
    <property type="entry name" value="DEHYDROGENASE_REDUCTASE SDR FAMILY MEMBER 7B"/>
    <property type="match status" value="1"/>
</dbReference>
<accession>A0AAN8J8S5</accession>
<comment type="similarity">
    <text evidence="1 3">Belongs to the short-chain dehydrogenases/reductases (SDR) family.</text>
</comment>